<keyword evidence="8" id="KW-1185">Reference proteome</keyword>
<gene>
    <name evidence="7" type="ORF">L210DRAFT_3736649</name>
</gene>
<evidence type="ECO:0000256" key="5">
    <source>
        <dbReference type="ARBA" id="ARBA00023004"/>
    </source>
</evidence>
<feature type="domain" description="2OGFeDO JBP1/TET oxygenase" evidence="6">
    <location>
        <begin position="115"/>
        <end position="241"/>
    </location>
</feature>
<evidence type="ECO:0000256" key="4">
    <source>
        <dbReference type="ARBA" id="ARBA00023002"/>
    </source>
</evidence>
<dbReference type="Pfam" id="PF12851">
    <property type="entry name" value="Tet_JBP"/>
    <property type="match status" value="1"/>
</dbReference>
<evidence type="ECO:0000313" key="7">
    <source>
        <dbReference type="EMBL" id="KAF8444150.1"/>
    </source>
</evidence>
<evidence type="ECO:0000256" key="1">
    <source>
        <dbReference type="ARBA" id="ARBA00001954"/>
    </source>
</evidence>
<dbReference type="GO" id="GO:0051213">
    <property type="term" value="F:dioxygenase activity"/>
    <property type="evidence" value="ECO:0007669"/>
    <property type="project" value="UniProtKB-KW"/>
</dbReference>
<organism evidence="7 8">
    <name type="scientific">Boletus edulis BED1</name>
    <dbReference type="NCBI Taxonomy" id="1328754"/>
    <lineage>
        <taxon>Eukaryota</taxon>
        <taxon>Fungi</taxon>
        <taxon>Dikarya</taxon>
        <taxon>Basidiomycota</taxon>
        <taxon>Agaricomycotina</taxon>
        <taxon>Agaricomycetes</taxon>
        <taxon>Agaricomycetidae</taxon>
        <taxon>Boletales</taxon>
        <taxon>Boletineae</taxon>
        <taxon>Boletaceae</taxon>
        <taxon>Boletoideae</taxon>
        <taxon>Boletus</taxon>
    </lineage>
</organism>
<sequence length="337" mass="37429">MLPANPTPWQELQEPALILDRSDNVLVWYLPSAVSQPNQMAIWQNMKMLQEPLGKTIPASLPSGINNWRTHPDLFRMDADLKGAVNVSPAWFQQGHTASALLKEHRAANGVKQWVEQSRDQWAILSGAMAIMHPDMYATGREALVQLGRWATERGETDVQSALAIWPSIYSVASVMANRASVMHLDSNGRPQWLDLLVTVGEHEELDMVLSTLGIRLRYNPGTVVALPGPLLHHGVGHVTGNTLGSTFSRFPRIRRPLSYYKENPSPRPFLLERSPPNAYTVDLLFLCPLQTLLLPHVAPSWGLLAPRASLSHEPPTLQVLTSHISSTKLIRVNSPT</sequence>
<keyword evidence="5" id="KW-0408">Iron</keyword>
<dbReference type="EMBL" id="WHUW01000007">
    <property type="protein sequence ID" value="KAF8444150.1"/>
    <property type="molecule type" value="Genomic_DNA"/>
</dbReference>
<reference evidence="7" key="2">
    <citation type="journal article" date="2020" name="Nat. Commun.">
        <title>Large-scale genome sequencing of mycorrhizal fungi provides insights into the early evolution of symbiotic traits.</title>
        <authorList>
            <person name="Miyauchi S."/>
            <person name="Kiss E."/>
            <person name="Kuo A."/>
            <person name="Drula E."/>
            <person name="Kohler A."/>
            <person name="Sanchez-Garcia M."/>
            <person name="Morin E."/>
            <person name="Andreopoulos B."/>
            <person name="Barry K.W."/>
            <person name="Bonito G."/>
            <person name="Buee M."/>
            <person name="Carver A."/>
            <person name="Chen C."/>
            <person name="Cichocki N."/>
            <person name="Clum A."/>
            <person name="Culley D."/>
            <person name="Crous P.W."/>
            <person name="Fauchery L."/>
            <person name="Girlanda M."/>
            <person name="Hayes R.D."/>
            <person name="Keri Z."/>
            <person name="LaButti K."/>
            <person name="Lipzen A."/>
            <person name="Lombard V."/>
            <person name="Magnuson J."/>
            <person name="Maillard F."/>
            <person name="Murat C."/>
            <person name="Nolan M."/>
            <person name="Ohm R.A."/>
            <person name="Pangilinan J."/>
            <person name="Pereira M.F."/>
            <person name="Perotto S."/>
            <person name="Peter M."/>
            <person name="Pfister S."/>
            <person name="Riley R."/>
            <person name="Sitrit Y."/>
            <person name="Stielow J.B."/>
            <person name="Szollosi G."/>
            <person name="Zifcakova L."/>
            <person name="Stursova M."/>
            <person name="Spatafora J.W."/>
            <person name="Tedersoo L."/>
            <person name="Vaario L.M."/>
            <person name="Yamada A."/>
            <person name="Yan M."/>
            <person name="Wang P."/>
            <person name="Xu J."/>
            <person name="Bruns T."/>
            <person name="Baldrian P."/>
            <person name="Vilgalys R."/>
            <person name="Dunand C."/>
            <person name="Henrissat B."/>
            <person name="Grigoriev I.V."/>
            <person name="Hibbett D."/>
            <person name="Nagy L.G."/>
            <person name="Martin F.M."/>
        </authorList>
    </citation>
    <scope>NUCLEOTIDE SEQUENCE</scope>
    <source>
        <strain evidence="7">BED1</strain>
    </source>
</reference>
<accession>A0AAD4GHJ8</accession>
<dbReference type="AlphaFoldDB" id="A0AAD4GHJ8"/>
<name>A0AAD4GHJ8_BOLED</name>
<evidence type="ECO:0000313" key="8">
    <source>
        <dbReference type="Proteomes" id="UP001194468"/>
    </source>
</evidence>
<dbReference type="InterPro" id="IPR024779">
    <property type="entry name" value="2OGFeDO_JBP1/TET_oxygenase_dom"/>
</dbReference>
<proteinExistence type="predicted"/>
<protein>
    <recommendedName>
        <fullName evidence="6">2OGFeDO JBP1/TET oxygenase domain-containing protein</fullName>
    </recommendedName>
</protein>
<dbReference type="Gene3D" id="3.60.130.30">
    <property type="match status" value="1"/>
</dbReference>
<keyword evidence="2" id="KW-0479">Metal-binding</keyword>
<keyword evidence="4" id="KW-0560">Oxidoreductase</keyword>
<evidence type="ECO:0000256" key="3">
    <source>
        <dbReference type="ARBA" id="ARBA00022964"/>
    </source>
</evidence>
<dbReference type="Proteomes" id="UP001194468">
    <property type="component" value="Unassembled WGS sequence"/>
</dbReference>
<evidence type="ECO:0000259" key="6">
    <source>
        <dbReference type="Pfam" id="PF12851"/>
    </source>
</evidence>
<dbReference type="GO" id="GO:0046872">
    <property type="term" value="F:metal ion binding"/>
    <property type="evidence" value="ECO:0007669"/>
    <property type="project" value="UniProtKB-KW"/>
</dbReference>
<comment type="caution">
    <text evidence="7">The sequence shown here is derived from an EMBL/GenBank/DDBJ whole genome shotgun (WGS) entry which is preliminary data.</text>
</comment>
<keyword evidence="3" id="KW-0223">Dioxygenase</keyword>
<comment type="cofactor">
    <cofactor evidence="1">
        <name>Fe(2+)</name>
        <dbReference type="ChEBI" id="CHEBI:29033"/>
    </cofactor>
</comment>
<evidence type="ECO:0000256" key="2">
    <source>
        <dbReference type="ARBA" id="ARBA00022723"/>
    </source>
</evidence>
<reference evidence="7" key="1">
    <citation type="submission" date="2019-10" db="EMBL/GenBank/DDBJ databases">
        <authorList>
            <consortium name="DOE Joint Genome Institute"/>
            <person name="Kuo A."/>
            <person name="Miyauchi S."/>
            <person name="Kiss E."/>
            <person name="Drula E."/>
            <person name="Kohler A."/>
            <person name="Sanchez-Garcia M."/>
            <person name="Andreopoulos B."/>
            <person name="Barry K.W."/>
            <person name="Bonito G."/>
            <person name="Buee M."/>
            <person name="Carver A."/>
            <person name="Chen C."/>
            <person name="Cichocki N."/>
            <person name="Clum A."/>
            <person name="Culley D."/>
            <person name="Crous P.W."/>
            <person name="Fauchery L."/>
            <person name="Girlanda M."/>
            <person name="Hayes R."/>
            <person name="Keri Z."/>
            <person name="LaButti K."/>
            <person name="Lipzen A."/>
            <person name="Lombard V."/>
            <person name="Magnuson J."/>
            <person name="Maillard F."/>
            <person name="Morin E."/>
            <person name="Murat C."/>
            <person name="Nolan M."/>
            <person name="Ohm R."/>
            <person name="Pangilinan J."/>
            <person name="Pereira M."/>
            <person name="Perotto S."/>
            <person name="Peter M."/>
            <person name="Riley R."/>
            <person name="Sitrit Y."/>
            <person name="Stielow B."/>
            <person name="Szollosi G."/>
            <person name="Zifcakova L."/>
            <person name="Stursova M."/>
            <person name="Spatafora J.W."/>
            <person name="Tedersoo L."/>
            <person name="Vaario L.-M."/>
            <person name="Yamada A."/>
            <person name="Yan M."/>
            <person name="Wang P."/>
            <person name="Xu J."/>
            <person name="Bruns T."/>
            <person name="Baldrian P."/>
            <person name="Vilgalys R."/>
            <person name="Henrissat B."/>
            <person name="Grigoriev I.V."/>
            <person name="Hibbett D."/>
            <person name="Nagy L.G."/>
            <person name="Martin F.M."/>
        </authorList>
    </citation>
    <scope>NUCLEOTIDE SEQUENCE</scope>
    <source>
        <strain evidence="7">BED1</strain>
    </source>
</reference>